<evidence type="ECO:0000313" key="1">
    <source>
        <dbReference type="EMBL" id="QIX20579.1"/>
    </source>
</evidence>
<gene>
    <name evidence="1" type="ORF">FOB41_05215</name>
</gene>
<proteinExistence type="predicted"/>
<name>A0A6H0ZIV2_9HYPH</name>
<dbReference type="RefSeq" id="WP_136882652.1">
    <property type="nucleotide sequence ID" value="NZ_CP050898.1"/>
</dbReference>
<protein>
    <submittedName>
        <fullName evidence="1">Uncharacterized protein</fullName>
    </submittedName>
</protein>
<sequence length="61" mass="6631">MTEADIMHEAGNYWVGRERDSYTVYKIGATHSVSDSAYAKTPDGLSIAIARCGYLAKCAQS</sequence>
<organism evidence="1 2">
    <name type="scientific">Agrobacterium pusense</name>
    <dbReference type="NCBI Taxonomy" id="648995"/>
    <lineage>
        <taxon>Bacteria</taxon>
        <taxon>Pseudomonadati</taxon>
        <taxon>Pseudomonadota</taxon>
        <taxon>Alphaproteobacteria</taxon>
        <taxon>Hyphomicrobiales</taxon>
        <taxon>Rhizobiaceae</taxon>
        <taxon>Rhizobium/Agrobacterium group</taxon>
        <taxon>Agrobacterium</taxon>
    </lineage>
</organism>
<evidence type="ECO:0000313" key="2">
    <source>
        <dbReference type="Proteomes" id="UP000500870"/>
    </source>
</evidence>
<dbReference type="EMBL" id="CP050898">
    <property type="protein sequence ID" value="QIX20579.1"/>
    <property type="molecule type" value="Genomic_DNA"/>
</dbReference>
<reference evidence="1 2" key="1">
    <citation type="submission" date="2020-04" db="EMBL/GenBank/DDBJ databases">
        <title>FDA dAtabase for Regulatory Grade micrObial Sequences (FDA-ARGOS): Supporting development and validation of Infectious Disease Dx tests.</title>
        <authorList>
            <person name="Sciortino C."/>
            <person name="Tallon L."/>
            <person name="Sadzewicz L."/>
            <person name="Vavikolanu K."/>
            <person name="Mehta A."/>
            <person name="Aluvathingal J."/>
            <person name="Nadendla S."/>
            <person name="Nandy P."/>
            <person name="Geyer C."/>
            <person name="Yan Y."/>
            <person name="Sichtig H."/>
        </authorList>
    </citation>
    <scope>NUCLEOTIDE SEQUENCE [LARGE SCALE GENOMIC DNA]</scope>
    <source>
        <strain evidence="1 2">FDAARGOS_633</strain>
    </source>
</reference>
<accession>A0A6H0ZIV2</accession>
<dbReference type="AlphaFoldDB" id="A0A6H0ZIV2"/>
<dbReference type="Proteomes" id="UP000500870">
    <property type="component" value="Chromosome 1"/>
</dbReference>